<keyword evidence="2" id="KW-1185">Reference proteome</keyword>
<proteinExistence type="predicted"/>
<accession>B4W0Q4</accession>
<organism evidence="1 2">
    <name type="scientific">Coleofasciculus chthonoplastes PCC 7420</name>
    <dbReference type="NCBI Taxonomy" id="118168"/>
    <lineage>
        <taxon>Bacteria</taxon>
        <taxon>Bacillati</taxon>
        <taxon>Cyanobacteriota</taxon>
        <taxon>Cyanophyceae</taxon>
        <taxon>Coleofasciculales</taxon>
        <taxon>Coleofasciculaceae</taxon>
        <taxon>Coleofasciculus</taxon>
    </lineage>
</organism>
<reference evidence="1 2" key="1">
    <citation type="submission" date="2008-07" db="EMBL/GenBank/DDBJ databases">
        <authorList>
            <person name="Tandeau de Marsac N."/>
            <person name="Ferriera S."/>
            <person name="Johnson J."/>
            <person name="Kravitz S."/>
            <person name="Beeson K."/>
            <person name="Sutton G."/>
            <person name="Rogers Y.-H."/>
            <person name="Friedman R."/>
            <person name="Frazier M."/>
            <person name="Venter J.C."/>
        </authorList>
    </citation>
    <scope>NUCLEOTIDE SEQUENCE [LARGE SCALE GENOMIC DNA]</scope>
    <source>
        <strain evidence="1 2">PCC 7420</strain>
    </source>
</reference>
<gene>
    <name evidence="1" type="ORF">MC7420_8333</name>
</gene>
<dbReference type="HOGENOM" id="CLU_3097661_0_0_3"/>
<dbReference type="STRING" id="118168.MC7420_8333"/>
<protein>
    <submittedName>
        <fullName evidence="1">Uncharacterized protein</fullName>
    </submittedName>
</protein>
<sequence>MTKPALQGKQGEINAIKAYPSRIEYQVAFYHVIGERSVKRSYSQERGSESG</sequence>
<evidence type="ECO:0000313" key="1">
    <source>
        <dbReference type="EMBL" id="EDX72241.1"/>
    </source>
</evidence>
<dbReference type="AlphaFoldDB" id="B4W0Q4"/>
<evidence type="ECO:0000313" key="2">
    <source>
        <dbReference type="Proteomes" id="UP000003835"/>
    </source>
</evidence>
<dbReference type="Proteomes" id="UP000003835">
    <property type="component" value="Unassembled WGS sequence"/>
</dbReference>
<name>B4W0Q4_9CYAN</name>
<dbReference type="EMBL" id="DS989866">
    <property type="protein sequence ID" value="EDX72241.1"/>
    <property type="molecule type" value="Genomic_DNA"/>
</dbReference>